<dbReference type="EMBL" id="AZRA01000028">
    <property type="protein sequence ID" value="KDB53166.1"/>
    <property type="molecule type" value="Genomic_DNA"/>
</dbReference>
<protein>
    <recommendedName>
        <fullName evidence="10">Methyl-accepting chemotaxis protein</fullName>
    </recommendedName>
</protein>
<feature type="region of interest" description="Disordered" evidence="4">
    <location>
        <begin position="710"/>
        <end position="744"/>
    </location>
</feature>
<dbReference type="Proteomes" id="UP000026714">
    <property type="component" value="Unassembled WGS sequence"/>
</dbReference>
<feature type="region of interest" description="Disordered" evidence="4">
    <location>
        <begin position="499"/>
        <end position="519"/>
    </location>
</feature>
<keyword evidence="5" id="KW-0812">Transmembrane</keyword>
<dbReference type="InterPro" id="IPR003660">
    <property type="entry name" value="HAMP_dom"/>
</dbReference>
<comment type="similarity">
    <text evidence="2">Belongs to the methyl-accepting chemotaxis (MCP) protein family.</text>
</comment>
<evidence type="ECO:0000313" key="8">
    <source>
        <dbReference type="EMBL" id="KDB53166.1"/>
    </source>
</evidence>
<keyword evidence="3" id="KW-0807">Transducer</keyword>
<feature type="transmembrane region" description="Helical" evidence="5">
    <location>
        <begin position="20"/>
        <end position="40"/>
    </location>
</feature>
<accession>A0A059KP12</accession>
<evidence type="ECO:0008006" key="10">
    <source>
        <dbReference type="Google" id="ProtNLM"/>
    </source>
</evidence>
<evidence type="ECO:0000256" key="2">
    <source>
        <dbReference type="ARBA" id="ARBA00029447"/>
    </source>
</evidence>
<proteinExistence type="inferred from homology"/>
<dbReference type="PROSITE" id="PS50111">
    <property type="entry name" value="CHEMOTAXIS_TRANSDUC_2"/>
    <property type="match status" value="1"/>
</dbReference>
<dbReference type="InterPro" id="IPR051310">
    <property type="entry name" value="MCP_chemotaxis"/>
</dbReference>
<dbReference type="eggNOG" id="COG0840">
    <property type="taxonomic scope" value="Bacteria"/>
</dbReference>
<gene>
    <name evidence="8" type="ORF">X805_12020</name>
</gene>
<dbReference type="PROSITE" id="PS50885">
    <property type="entry name" value="HAMP"/>
    <property type="match status" value="2"/>
</dbReference>
<feature type="domain" description="HAMP" evidence="7">
    <location>
        <begin position="419"/>
        <end position="471"/>
    </location>
</feature>
<organism evidence="8 9">
    <name type="scientific">Sphaerotilus natans subsp. natans DSM 6575</name>
    <dbReference type="NCBI Taxonomy" id="1286631"/>
    <lineage>
        <taxon>Bacteria</taxon>
        <taxon>Pseudomonadati</taxon>
        <taxon>Pseudomonadota</taxon>
        <taxon>Betaproteobacteria</taxon>
        <taxon>Burkholderiales</taxon>
        <taxon>Sphaerotilaceae</taxon>
        <taxon>Sphaerotilus</taxon>
    </lineage>
</organism>
<dbReference type="SMART" id="SM00283">
    <property type="entry name" value="MA"/>
    <property type="match status" value="1"/>
</dbReference>
<name>A0A059KP12_9BURK</name>
<dbReference type="PANTHER" id="PTHR43531:SF11">
    <property type="entry name" value="METHYL-ACCEPTING CHEMOTAXIS PROTEIN 3"/>
    <property type="match status" value="1"/>
</dbReference>
<dbReference type="AlphaFoldDB" id="A0A059KP12"/>
<dbReference type="GO" id="GO:0006935">
    <property type="term" value="P:chemotaxis"/>
    <property type="evidence" value="ECO:0007669"/>
    <property type="project" value="UniProtKB-KW"/>
</dbReference>
<sequence>MPMSDLLLRPVDRLLGRFGLAMRIGIIALMLLIPISALLVHMSLQLTQQRDSTAAERSGIPVAHELADLAGLVQHQRVLALVNQTDADTSTALRRQIEQIDATARESGLAITDAWNELKESLLRQPVTHAGTSGDIWRRSEQHIRDIHRLIALAAEKSGLLLDPEGPSFMLMDLAFAHVPAYCEAVAQLAALEPAAAAAASSERALRQAVALQRIEDTRGLIEQRLDALKRTGEREPDGWREADAATRRLVARAQESQTAPQTDSREAARTIDQTLETIDVFHNHAIHRLDDLLKQRLERIEQDRRVLGGLSLAGVLLATWLALGVAHSVRVRSKQLIAHAEAAARGELDNTLELAGHDELARIGTAFAAVQDNLRALIGDVGLLLDAARKGRLDTRADSTRHSGDYRLIVEGINGSFDAMARPVLEVRDVLGQMGQGHLDRRVEGHCEGVFDELRQTLNGMADKISATLAEVSSASQAVSSASHQVAATSQMLSHAASGQAASVEETTASLQEMSGSIKDNSEHAALTDTLATRAASEAIAGNEAVARTVEAMQSIATRVSIIDDIAYQTNLLALNAAIEAARAGEHGKGFAVVAAEVRKLAERSQVAAQEIGQLAGSSVTLAEKAGSVLQLMVPSISQTSQLVQRIAAASNEQSHGVRQISIAMNQLNNSTQQSATASEQLSATAEELSDQANALESRLSFFHLDTKQKPLGAHPAPGARKAGSMPIPPNTARRTTQSAAGREELAVRHLAEEAGFSAF</sequence>
<dbReference type="GO" id="GO:0004888">
    <property type="term" value="F:transmembrane signaling receptor activity"/>
    <property type="evidence" value="ECO:0007669"/>
    <property type="project" value="TreeGrafter"/>
</dbReference>
<dbReference type="Gene3D" id="1.10.287.950">
    <property type="entry name" value="Methyl-accepting chemotaxis protein"/>
    <property type="match status" value="1"/>
</dbReference>
<feature type="transmembrane region" description="Helical" evidence="5">
    <location>
        <begin position="307"/>
        <end position="327"/>
    </location>
</feature>
<dbReference type="STRING" id="34103.SAMN05421778_107176"/>
<dbReference type="SMART" id="SM00304">
    <property type="entry name" value="HAMP"/>
    <property type="match status" value="2"/>
</dbReference>
<evidence type="ECO:0000256" key="5">
    <source>
        <dbReference type="SAM" id="Phobius"/>
    </source>
</evidence>
<dbReference type="InterPro" id="IPR004089">
    <property type="entry name" value="MCPsignal_dom"/>
</dbReference>
<evidence type="ECO:0000256" key="4">
    <source>
        <dbReference type="SAM" id="MobiDB-lite"/>
    </source>
</evidence>
<feature type="compositionally biased region" description="Polar residues" evidence="4">
    <location>
        <begin position="506"/>
        <end position="519"/>
    </location>
</feature>
<evidence type="ECO:0000256" key="3">
    <source>
        <dbReference type="PROSITE-ProRule" id="PRU00284"/>
    </source>
</evidence>
<evidence type="ECO:0000256" key="1">
    <source>
        <dbReference type="ARBA" id="ARBA00022500"/>
    </source>
</evidence>
<dbReference type="CDD" id="cd06225">
    <property type="entry name" value="HAMP"/>
    <property type="match status" value="1"/>
</dbReference>
<dbReference type="Pfam" id="PF18947">
    <property type="entry name" value="HAMP_2"/>
    <property type="match status" value="1"/>
</dbReference>
<keyword evidence="9" id="KW-1185">Reference proteome</keyword>
<dbReference type="Pfam" id="PF00015">
    <property type="entry name" value="MCPsignal"/>
    <property type="match status" value="1"/>
</dbReference>
<feature type="domain" description="HAMP" evidence="7">
    <location>
        <begin position="328"/>
        <end position="380"/>
    </location>
</feature>
<evidence type="ECO:0000259" key="6">
    <source>
        <dbReference type="PROSITE" id="PS50111"/>
    </source>
</evidence>
<reference evidence="8 9" key="1">
    <citation type="journal article" date="2014" name="FEMS Microbiol. Ecol.">
        <title>Sphaerotilus natans encrusted with nanoball-shaped Fe(III) oxide minerals formed by nitrate-reducing mixotrophic Fe(II) oxidation.</title>
        <authorList>
            <person name="Park S."/>
            <person name="Kim D.H."/>
            <person name="Lee J.H."/>
            <person name="Hur H.G."/>
        </authorList>
    </citation>
    <scope>NUCLEOTIDE SEQUENCE [LARGE SCALE GENOMIC DNA]</scope>
    <source>
        <strain evidence="8 9">DSM 6575</strain>
    </source>
</reference>
<dbReference type="Gene3D" id="1.20.120.1530">
    <property type="match status" value="1"/>
</dbReference>
<dbReference type="GO" id="GO:0007165">
    <property type="term" value="P:signal transduction"/>
    <property type="evidence" value="ECO:0007669"/>
    <property type="project" value="UniProtKB-KW"/>
</dbReference>
<dbReference type="Pfam" id="PF00672">
    <property type="entry name" value="HAMP"/>
    <property type="match status" value="1"/>
</dbReference>
<comment type="caution">
    <text evidence="8">The sequence shown here is derived from an EMBL/GenBank/DDBJ whole genome shotgun (WGS) entry which is preliminary data.</text>
</comment>
<feature type="domain" description="Methyl-accepting transducer" evidence="6">
    <location>
        <begin position="476"/>
        <end position="691"/>
    </location>
</feature>
<keyword evidence="5" id="KW-1133">Transmembrane helix</keyword>
<keyword evidence="5" id="KW-0472">Membrane</keyword>
<dbReference type="GO" id="GO:0005886">
    <property type="term" value="C:plasma membrane"/>
    <property type="evidence" value="ECO:0007669"/>
    <property type="project" value="TreeGrafter"/>
</dbReference>
<keyword evidence="1" id="KW-0145">Chemotaxis</keyword>
<dbReference type="PANTHER" id="PTHR43531">
    <property type="entry name" value="PROTEIN ICFG"/>
    <property type="match status" value="1"/>
</dbReference>
<dbReference type="SUPFAM" id="SSF58104">
    <property type="entry name" value="Methyl-accepting chemotaxis protein (MCP) signaling domain"/>
    <property type="match status" value="1"/>
</dbReference>
<evidence type="ECO:0000259" key="7">
    <source>
        <dbReference type="PROSITE" id="PS50885"/>
    </source>
</evidence>
<evidence type="ECO:0000313" key="9">
    <source>
        <dbReference type="Proteomes" id="UP000026714"/>
    </source>
</evidence>